<dbReference type="InterPro" id="IPR032675">
    <property type="entry name" value="LRR_dom_sf"/>
</dbReference>
<dbReference type="Gene3D" id="3.80.10.10">
    <property type="entry name" value="Ribonuclease Inhibitor"/>
    <property type="match status" value="1"/>
</dbReference>
<reference evidence="7 8" key="1">
    <citation type="journal article" date="2023" name="bioRxiv">
        <title>Genome report: Whole genome sequence and annotation of Penstemon davidsonii.</title>
        <authorList>
            <person name="Ostevik K.L."/>
            <person name="Alabady M."/>
            <person name="Zhang M."/>
            <person name="Rausher M.D."/>
        </authorList>
    </citation>
    <scope>NUCLEOTIDE SEQUENCE [LARGE SCALE GENOMIC DNA]</scope>
    <source>
        <strain evidence="7">DNT005</strain>
        <tissue evidence="7">Whole leaf</tissue>
    </source>
</reference>
<proteinExistence type="predicted"/>
<sequence length="182" mass="20342">MWEGVVCNNLTGHVLQLHLQQSGLQGKLNPCLLNLKHLRYIDLSGNLFYNESIPDFIGSFANLEYLDLSNAGFYGTIPHTLGNLTSLRTLSLGGFLSNVDSNIEWLSGLSHLEHLDMSYVNLSRATNWLQVINKLPSLVELYLQSCSLENNNFMAPDLDEAWTSCSKMDFPTQQAYSPLSGQ</sequence>
<gene>
    <name evidence="7" type="ORF">RD792_006445</name>
</gene>
<evidence type="ECO:0000256" key="5">
    <source>
        <dbReference type="ARBA" id="ARBA00023136"/>
    </source>
</evidence>
<dbReference type="PANTHER" id="PTHR48063">
    <property type="entry name" value="LRR RECEPTOR-LIKE KINASE"/>
    <property type="match status" value="1"/>
</dbReference>
<evidence type="ECO:0000313" key="7">
    <source>
        <dbReference type="EMBL" id="KAK4487130.1"/>
    </source>
</evidence>
<dbReference type="PANTHER" id="PTHR48063:SF98">
    <property type="entry name" value="LRR RECEPTOR-LIKE SERINE_THREONINE-PROTEIN KINASE FLS2"/>
    <property type="match status" value="1"/>
</dbReference>
<keyword evidence="5" id="KW-0472">Membrane</keyword>
<dbReference type="InterPro" id="IPR001611">
    <property type="entry name" value="Leu-rich_rpt"/>
</dbReference>
<protein>
    <submittedName>
        <fullName evidence="7">Uncharacterized protein</fullName>
    </submittedName>
</protein>
<evidence type="ECO:0000313" key="8">
    <source>
        <dbReference type="Proteomes" id="UP001291926"/>
    </source>
</evidence>
<dbReference type="Pfam" id="PF00560">
    <property type="entry name" value="LRR_1"/>
    <property type="match status" value="2"/>
</dbReference>
<keyword evidence="2" id="KW-0812">Transmembrane</keyword>
<keyword evidence="3" id="KW-0732">Signal</keyword>
<accession>A0ABR0DD36</accession>
<dbReference type="InterPro" id="IPR046956">
    <property type="entry name" value="RLP23-like"/>
</dbReference>
<evidence type="ECO:0000256" key="1">
    <source>
        <dbReference type="ARBA" id="ARBA00004479"/>
    </source>
</evidence>
<name>A0ABR0DD36_9LAMI</name>
<evidence type="ECO:0000256" key="6">
    <source>
        <dbReference type="ARBA" id="ARBA00023180"/>
    </source>
</evidence>
<comment type="subcellular location">
    <subcellularLocation>
        <location evidence="1">Membrane</location>
        <topology evidence="1">Single-pass type I membrane protein</topology>
    </subcellularLocation>
</comment>
<dbReference type="Proteomes" id="UP001291926">
    <property type="component" value="Unassembled WGS sequence"/>
</dbReference>
<keyword evidence="6" id="KW-0325">Glycoprotein</keyword>
<evidence type="ECO:0000256" key="2">
    <source>
        <dbReference type="ARBA" id="ARBA00022692"/>
    </source>
</evidence>
<evidence type="ECO:0000256" key="3">
    <source>
        <dbReference type="ARBA" id="ARBA00022729"/>
    </source>
</evidence>
<dbReference type="EMBL" id="JAYDYQ010002152">
    <property type="protein sequence ID" value="KAK4487130.1"/>
    <property type="molecule type" value="Genomic_DNA"/>
</dbReference>
<evidence type="ECO:0000256" key="4">
    <source>
        <dbReference type="ARBA" id="ARBA00022989"/>
    </source>
</evidence>
<comment type="caution">
    <text evidence="7">The sequence shown here is derived from an EMBL/GenBank/DDBJ whole genome shotgun (WGS) entry which is preliminary data.</text>
</comment>
<keyword evidence="4" id="KW-1133">Transmembrane helix</keyword>
<keyword evidence="8" id="KW-1185">Reference proteome</keyword>
<dbReference type="SUPFAM" id="SSF52058">
    <property type="entry name" value="L domain-like"/>
    <property type="match status" value="1"/>
</dbReference>
<organism evidence="7 8">
    <name type="scientific">Penstemon davidsonii</name>
    <dbReference type="NCBI Taxonomy" id="160366"/>
    <lineage>
        <taxon>Eukaryota</taxon>
        <taxon>Viridiplantae</taxon>
        <taxon>Streptophyta</taxon>
        <taxon>Embryophyta</taxon>
        <taxon>Tracheophyta</taxon>
        <taxon>Spermatophyta</taxon>
        <taxon>Magnoliopsida</taxon>
        <taxon>eudicotyledons</taxon>
        <taxon>Gunneridae</taxon>
        <taxon>Pentapetalae</taxon>
        <taxon>asterids</taxon>
        <taxon>lamiids</taxon>
        <taxon>Lamiales</taxon>
        <taxon>Plantaginaceae</taxon>
        <taxon>Cheloneae</taxon>
        <taxon>Penstemon</taxon>
    </lineage>
</organism>